<protein>
    <submittedName>
        <fullName evidence="3">Uncharacterized protein</fullName>
    </submittedName>
</protein>
<proteinExistence type="predicted"/>
<sequence>MSYRPSVCPVTYWTDISMMLVAAGIVRLYDLKIRVDLLRMAPVGRTVEGVIYPRLYKLEHCRNLLISSRAAADGTTPKKRVSSPPQKVKPV</sequence>
<dbReference type="AlphaFoldDB" id="A0A4C1XEW2"/>
<evidence type="ECO:0000256" key="1">
    <source>
        <dbReference type="SAM" id="MobiDB-lite"/>
    </source>
</evidence>
<gene>
    <name evidence="3" type="ORF">EVAR_3128_1</name>
</gene>
<evidence type="ECO:0000313" key="3">
    <source>
        <dbReference type="EMBL" id="GBP62426.1"/>
    </source>
</evidence>
<accession>A0A4C1XEW2</accession>
<keyword evidence="2" id="KW-0812">Transmembrane</keyword>
<reference evidence="3 4" key="1">
    <citation type="journal article" date="2019" name="Commun. Biol.">
        <title>The bagworm genome reveals a unique fibroin gene that provides high tensile strength.</title>
        <authorList>
            <person name="Kono N."/>
            <person name="Nakamura H."/>
            <person name="Ohtoshi R."/>
            <person name="Tomita M."/>
            <person name="Numata K."/>
            <person name="Arakawa K."/>
        </authorList>
    </citation>
    <scope>NUCLEOTIDE SEQUENCE [LARGE SCALE GENOMIC DNA]</scope>
</reference>
<keyword evidence="2" id="KW-0472">Membrane</keyword>
<evidence type="ECO:0000313" key="4">
    <source>
        <dbReference type="Proteomes" id="UP000299102"/>
    </source>
</evidence>
<feature type="region of interest" description="Disordered" evidence="1">
    <location>
        <begin position="72"/>
        <end position="91"/>
    </location>
</feature>
<organism evidence="3 4">
    <name type="scientific">Eumeta variegata</name>
    <name type="common">Bagworm moth</name>
    <name type="synonym">Eumeta japonica</name>
    <dbReference type="NCBI Taxonomy" id="151549"/>
    <lineage>
        <taxon>Eukaryota</taxon>
        <taxon>Metazoa</taxon>
        <taxon>Ecdysozoa</taxon>
        <taxon>Arthropoda</taxon>
        <taxon>Hexapoda</taxon>
        <taxon>Insecta</taxon>
        <taxon>Pterygota</taxon>
        <taxon>Neoptera</taxon>
        <taxon>Endopterygota</taxon>
        <taxon>Lepidoptera</taxon>
        <taxon>Glossata</taxon>
        <taxon>Ditrysia</taxon>
        <taxon>Tineoidea</taxon>
        <taxon>Psychidae</taxon>
        <taxon>Oiketicinae</taxon>
        <taxon>Eumeta</taxon>
    </lineage>
</organism>
<feature type="transmembrane region" description="Helical" evidence="2">
    <location>
        <begin position="12"/>
        <end position="29"/>
    </location>
</feature>
<keyword evidence="2" id="KW-1133">Transmembrane helix</keyword>
<comment type="caution">
    <text evidence="3">The sequence shown here is derived from an EMBL/GenBank/DDBJ whole genome shotgun (WGS) entry which is preliminary data.</text>
</comment>
<evidence type="ECO:0000256" key="2">
    <source>
        <dbReference type="SAM" id="Phobius"/>
    </source>
</evidence>
<keyword evidence="4" id="KW-1185">Reference proteome</keyword>
<name>A0A4C1XEW2_EUMVA</name>
<dbReference type="EMBL" id="BGZK01000841">
    <property type="protein sequence ID" value="GBP62426.1"/>
    <property type="molecule type" value="Genomic_DNA"/>
</dbReference>
<dbReference type="Proteomes" id="UP000299102">
    <property type="component" value="Unassembled WGS sequence"/>
</dbReference>